<dbReference type="InterPro" id="IPR058240">
    <property type="entry name" value="rSAM_sf"/>
</dbReference>
<reference evidence="2" key="2">
    <citation type="submission" date="2020-09" db="EMBL/GenBank/DDBJ databases">
        <authorList>
            <person name="Sun Q."/>
            <person name="Zhou Y."/>
        </authorList>
    </citation>
    <scope>NUCLEOTIDE SEQUENCE</scope>
    <source>
        <strain evidence="2">CGMCC 1.15447</strain>
    </source>
</reference>
<feature type="domain" description="Elp3/MiaA/NifB-like radical SAM core" evidence="1">
    <location>
        <begin position="48"/>
        <end position="264"/>
    </location>
</feature>
<dbReference type="Proteomes" id="UP000648801">
    <property type="component" value="Unassembled WGS sequence"/>
</dbReference>
<dbReference type="GO" id="GO:0051536">
    <property type="term" value="F:iron-sulfur cluster binding"/>
    <property type="evidence" value="ECO:0007669"/>
    <property type="project" value="InterPro"/>
</dbReference>
<keyword evidence="3" id="KW-1185">Reference proteome</keyword>
<dbReference type="GO" id="GO:0003824">
    <property type="term" value="F:catalytic activity"/>
    <property type="evidence" value="ECO:0007669"/>
    <property type="project" value="InterPro"/>
</dbReference>
<dbReference type="AlphaFoldDB" id="A0A916RR58"/>
<comment type="caution">
    <text evidence="2">The sequence shown here is derived from an EMBL/GenBank/DDBJ whole genome shotgun (WGS) entry which is preliminary data.</text>
</comment>
<dbReference type="SMART" id="SM00729">
    <property type="entry name" value="Elp3"/>
    <property type="match status" value="1"/>
</dbReference>
<accession>A0A916RR58</accession>
<name>A0A916RR58_9BACT</name>
<evidence type="ECO:0000259" key="1">
    <source>
        <dbReference type="SMART" id="SM00729"/>
    </source>
</evidence>
<dbReference type="RefSeq" id="WP_188758466.1">
    <property type="nucleotide sequence ID" value="NZ_BMJB01000001.1"/>
</dbReference>
<evidence type="ECO:0000313" key="2">
    <source>
        <dbReference type="EMBL" id="GGA63078.1"/>
    </source>
</evidence>
<gene>
    <name evidence="2" type="ORF">GCM10011507_13380</name>
</gene>
<protein>
    <submittedName>
        <fullName evidence="2">Radical SAM protein</fullName>
    </submittedName>
</protein>
<proteinExistence type="predicted"/>
<dbReference type="EMBL" id="BMJB01000001">
    <property type="protein sequence ID" value="GGA63078.1"/>
    <property type="molecule type" value="Genomic_DNA"/>
</dbReference>
<dbReference type="InterPro" id="IPR006638">
    <property type="entry name" value="Elp3/MiaA/NifB-like_rSAM"/>
</dbReference>
<sequence length="317" mass="35577">MSTYPASTAARDQWIIAQRPDRNHLDPLRPYAFLVEDERSAENEIVPVATIFLTNRECPFRCVMCDLWKNTLTTTVPTGAIPAQIQYALSQLPPSRQIKLYNAGSFFDPQAIPPEDYAAIATQTVHFERVIVECHPSLANQRCLQFKSNLTGKLEVAMGLETAHPEVLTQLNKRMTLDQFKRAADFLQQNEIALRVFILVQPPFMREEESLEWAARSLDFAFNSGATAATLIPTRAGNGAMEHLQIIGQFSPPKLSTLEAAANYGLTLNRGRVFTDLWDAKPTCPHCGPQRIERLHQMNLHQTILAPIECSTCEGRT</sequence>
<dbReference type="SUPFAM" id="SSF102114">
    <property type="entry name" value="Radical SAM enzymes"/>
    <property type="match status" value="1"/>
</dbReference>
<reference evidence="2" key="1">
    <citation type="journal article" date="2014" name="Int. J. Syst. Evol. Microbiol.">
        <title>Complete genome sequence of Corynebacterium casei LMG S-19264T (=DSM 44701T), isolated from a smear-ripened cheese.</title>
        <authorList>
            <consortium name="US DOE Joint Genome Institute (JGI-PGF)"/>
            <person name="Walter F."/>
            <person name="Albersmeier A."/>
            <person name="Kalinowski J."/>
            <person name="Ruckert C."/>
        </authorList>
    </citation>
    <scope>NUCLEOTIDE SEQUENCE</scope>
    <source>
        <strain evidence="2">CGMCC 1.15447</strain>
    </source>
</reference>
<organism evidence="2 3">
    <name type="scientific">Edaphobacter acidisoli</name>
    <dbReference type="NCBI Taxonomy" id="2040573"/>
    <lineage>
        <taxon>Bacteria</taxon>
        <taxon>Pseudomonadati</taxon>
        <taxon>Acidobacteriota</taxon>
        <taxon>Terriglobia</taxon>
        <taxon>Terriglobales</taxon>
        <taxon>Acidobacteriaceae</taxon>
        <taxon>Edaphobacter</taxon>
    </lineage>
</organism>
<evidence type="ECO:0000313" key="3">
    <source>
        <dbReference type="Proteomes" id="UP000648801"/>
    </source>
</evidence>